<comment type="similarity">
    <text evidence="2">Belongs to the FAD-binding monooxygenase family.</text>
</comment>
<dbReference type="PANTHER" id="PTHR42877">
    <property type="entry name" value="L-ORNITHINE N(5)-MONOOXYGENASE-RELATED"/>
    <property type="match status" value="1"/>
</dbReference>
<comment type="caution">
    <text evidence="4">The sequence shown here is derived from an EMBL/GenBank/DDBJ whole genome shotgun (WGS) entry which is preliminary data.</text>
</comment>
<evidence type="ECO:0000313" key="4">
    <source>
        <dbReference type="EMBL" id="OAL31231.1"/>
    </source>
</evidence>
<evidence type="ECO:0000256" key="2">
    <source>
        <dbReference type="ARBA" id="ARBA00010139"/>
    </source>
</evidence>
<dbReference type="RefSeq" id="XP_022497423.1">
    <property type="nucleotide sequence ID" value="XM_022646565.1"/>
</dbReference>
<dbReference type="Gene3D" id="3.50.50.60">
    <property type="entry name" value="FAD/NAD(P)-binding domain"/>
    <property type="match status" value="3"/>
</dbReference>
<dbReference type="Pfam" id="PF13450">
    <property type="entry name" value="NAD_binding_8"/>
    <property type="match status" value="1"/>
</dbReference>
<dbReference type="InterPro" id="IPR051209">
    <property type="entry name" value="FAD-bind_Monooxygenase_sf"/>
</dbReference>
<sequence length="584" mass="66540">MVSTERLKQICVPVSEGPAYHKRTLRVATIGAGFSGLIFAHKLQHEHKEMQDFIDHTIFEANDEVGGTWKVNTYPGVQCDVPAHIYAFPFDPNPNWSRFYASGSEIYEYIRRTATKWELRRDIQFNTRVVGLDWQKDQSMWKVRVQKIAKRKDQWDWPSIPGIHDFEGHKVHSASWDNTYDYSHKRIGIIGNGSSGIQILPEMVKLEGTTVVSFQRGPTYITPSIGETLDVKAGELGVNTEETSMENGNGHYSTEEIEDDDGEGDSTFNPRYPRQVRRLFATDKEKYRQYRKMLQQGMNKGYRFFKRGSIENTKAQEVSVERMRSILQNDEELCSKLIPTWEFGCRRVTPGEGYLESFLRPNVTLETNPIINITPSGIQTAAAFYTFDVIVCATGFDVSYIPRYPVTGRNNVTLASKWAEEPESYLSLACPDMPNYFIFTGPNATVSHGTLLPSISWTADYILRWLKKMASEDIKSVAPSQDATDEFVRYGDEIHKGLAWTGGCRSWYKNHRIGGRVTAAWPGSALLYREVMIAELRAEDWDIRYNSGNRWRGVLGNGFTELEEHAAKAAARGEQVDLAFYVQD</sequence>
<feature type="region of interest" description="Disordered" evidence="3">
    <location>
        <begin position="243"/>
        <end position="270"/>
    </location>
</feature>
<dbReference type="EMBL" id="LVCJ01000064">
    <property type="protein sequence ID" value="OAL31231.1"/>
    <property type="molecule type" value="Genomic_DNA"/>
</dbReference>
<dbReference type="PANTHER" id="PTHR42877:SF2">
    <property type="entry name" value="FAD_NAD(P)-BINDING DOMAIN-CONTAINING PROTEIN"/>
    <property type="match status" value="1"/>
</dbReference>
<comment type="cofactor">
    <cofactor evidence="1">
        <name>FAD</name>
        <dbReference type="ChEBI" id="CHEBI:57692"/>
    </cofactor>
</comment>
<dbReference type="AlphaFoldDB" id="A0A178CQQ1"/>
<feature type="compositionally biased region" description="Polar residues" evidence="3">
    <location>
        <begin position="243"/>
        <end position="252"/>
    </location>
</feature>
<protein>
    <recommendedName>
        <fullName evidence="6">FAD/NAD(P)-binding domain-containing protein</fullName>
    </recommendedName>
</protein>
<accession>A0A178CQQ1</accession>
<dbReference type="Proteomes" id="UP000185904">
    <property type="component" value="Unassembled WGS sequence"/>
</dbReference>
<evidence type="ECO:0000256" key="1">
    <source>
        <dbReference type="ARBA" id="ARBA00001974"/>
    </source>
</evidence>
<evidence type="ECO:0000256" key="3">
    <source>
        <dbReference type="SAM" id="MobiDB-lite"/>
    </source>
</evidence>
<dbReference type="GeneID" id="34591692"/>
<dbReference type="InterPro" id="IPR036188">
    <property type="entry name" value="FAD/NAD-bd_sf"/>
</dbReference>
<evidence type="ECO:0008006" key="6">
    <source>
        <dbReference type="Google" id="ProtNLM"/>
    </source>
</evidence>
<dbReference type="SUPFAM" id="SSF51905">
    <property type="entry name" value="FAD/NAD(P)-binding domain"/>
    <property type="match status" value="3"/>
</dbReference>
<feature type="compositionally biased region" description="Acidic residues" evidence="3">
    <location>
        <begin position="255"/>
        <end position="264"/>
    </location>
</feature>
<reference evidence="4 5" key="1">
    <citation type="submission" date="2016-03" db="EMBL/GenBank/DDBJ databases">
        <title>The draft genome sequence of Fonsecaea nubica causative agent of cutaneous subcutaneous infection in human host.</title>
        <authorList>
            <person name="Costa F."/>
            <person name="Sybren D.H."/>
            <person name="Raittz R.T."/>
            <person name="Weiss V.A."/>
            <person name="Leao A.C."/>
            <person name="Gomes R."/>
            <person name="De Souza E.M."/>
            <person name="Pedrosa F.O."/>
            <person name="Steffens M.B."/>
            <person name="Bombassaro A."/>
            <person name="Tadra-Sfeir M.Z."/>
            <person name="Moreno L.F."/>
            <person name="Najafzadeh M.J."/>
            <person name="Felipe M.S."/>
            <person name="Teixeira M."/>
            <person name="Sun J."/>
            <person name="Xi L."/>
            <person name="Castro M.A."/>
            <person name="Vicente V.A."/>
        </authorList>
    </citation>
    <scope>NUCLEOTIDE SEQUENCE [LARGE SCALE GENOMIC DNA]</scope>
    <source>
        <strain evidence="4 5">CBS 269.64</strain>
    </source>
</reference>
<name>A0A178CQQ1_9EURO</name>
<organism evidence="4 5">
    <name type="scientific">Fonsecaea nubica</name>
    <dbReference type="NCBI Taxonomy" id="856822"/>
    <lineage>
        <taxon>Eukaryota</taxon>
        <taxon>Fungi</taxon>
        <taxon>Dikarya</taxon>
        <taxon>Ascomycota</taxon>
        <taxon>Pezizomycotina</taxon>
        <taxon>Eurotiomycetes</taxon>
        <taxon>Chaetothyriomycetidae</taxon>
        <taxon>Chaetothyriales</taxon>
        <taxon>Herpotrichiellaceae</taxon>
        <taxon>Fonsecaea</taxon>
    </lineage>
</organism>
<gene>
    <name evidence="4" type="ORF">AYO20_08286</name>
</gene>
<evidence type="ECO:0000313" key="5">
    <source>
        <dbReference type="Proteomes" id="UP000185904"/>
    </source>
</evidence>
<dbReference type="OrthoDB" id="74360at2759"/>
<keyword evidence="5" id="KW-1185">Reference proteome</keyword>
<proteinExistence type="inferred from homology"/>